<dbReference type="RefSeq" id="WP_110395305.1">
    <property type="nucleotide sequence ID" value="NZ_JADIJL010000008.1"/>
</dbReference>
<proteinExistence type="predicted"/>
<dbReference type="OrthoDB" id="2706316at2"/>
<dbReference type="AlphaFoldDB" id="A0A2V3VZV1"/>
<sequence>MGYILPITHHTYHNYQYRMKEQGSPHQIEGIYKVVFHKINEGYHAQNKQMYKGSRQKSTEKLDHVQMDALQKAKMTGKGGKFNETV</sequence>
<evidence type="ECO:0000313" key="2">
    <source>
        <dbReference type="Proteomes" id="UP000247978"/>
    </source>
</evidence>
<reference evidence="1 2" key="1">
    <citation type="submission" date="2018-05" db="EMBL/GenBank/DDBJ databases">
        <title>Genomic Encyclopedia of Type Strains, Phase IV (KMG-IV): sequencing the most valuable type-strain genomes for metagenomic binning, comparative biology and taxonomic classification.</title>
        <authorList>
            <person name="Goeker M."/>
        </authorList>
    </citation>
    <scope>NUCLEOTIDE SEQUENCE [LARGE SCALE GENOMIC DNA]</scope>
    <source>
        <strain evidence="1 2">DSM 28556</strain>
    </source>
</reference>
<dbReference type="EMBL" id="QJJQ01000006">
    <property type="protein sequence ID" value="PXW87076.1"/>
    <property type="molecule type" value="Genomic_DNA"/>
</dbReference>
<keyword evidence="2" id="KW-1185">Reference proteome</keyword>
<organism evidence="1 2">
    <name type="scientific">Pseudogracilibacillus auburnensis</name>
    <dbReference type="NCBI Taxonomy" id="1494959"/>
    <lineage>
        <taxon>Bacteria</taxon>
        <taxon>Bacillati</taxon>
        <taxon>Bacillota</taxon>
        <taxon>Bacilli</taxon>
        <taxon>Bacillales</taxon>
        <taxon>Bacillaceae</taxon>
        <taxon>Pseudogracilibacillus</taxon>
    </lineage>
</organism>
<gene>
    <name evidence="1" type="ORF">DFR56_106146</name>
</gene>
<evidence type="ECO:0000313" key="1">
    <source>
        <dbReference type="EMBL" id="PXW87076.1"/>
    </source>
</evidence>
<comment type="caution">
    <text evidence="1">The sequence shown here is derived from an EMBL/GenBank/DDBJ whole genome shotgun (WGS) entry which is preliminary data.</text>
</comment>
<protein>
    <submittedName>
        <fullName evidence="1">Uncharacterized protein</fullName>
    </submittedName>
</protein>
<name>A0A2V3VZV1_9BACI</name>
<dbReference type="Proteomes" id="UP000247978">
    <property type="component" value="Unassembled WGS sequence"/>
</dbReference>
<accession>A0A2V3VZV1</accession>